<dbReference type="CDD" id="cd07385">
    <property type="entry name" value="MPP_YkuE_C"/>
    <property type="match status" value="1"/>
</dbReference>
<keyword evidence="1" id="KW-1133">Transmembrane helix</keyword>
<dbReference type="PANTHER" id="PTHR31302:SF0">
    <property type="entry name" value="TRANSMEMBRANE PROTEIN WITH METALLOPHOSPHOESTERASE DOMAIN"/>
    <property type="match status" value="1"/>
</dbReference>
<dbReference type="InterPro" id="IPR029052">
    <property type="entry name" value="Metallo-depent_PP-like"/>
</dbReference>
<proteinExistence type="predicted"/>
<evidence type="ECO:0000259" key="2">
    <source>
        <dbReference type="Pfam" id="PF00149"/>
    </source>
</evidence>
<accession>A0ABR2HGT9</accession>
<evidence type="ECO:0000313" key="3">
    <source>
        <dbReference type="EMBL" id="KAK8847044.1"/>
    </source>
</evidence>
<feature type="domain" description="Calcineurin-like phosphoesterase" evidence="2">
    <location>
        <begin position="63"/>
        <end position="225"/>
    </location>
</feature>
<dbReference type="EMBL" id="JAPFFF010000028">
    <property type="protein sequence ID" value="KAK8847044.1"/>
    <property type="molecule type" value="Genomic_DNA"/>
</dbReference>
<organism evidence="3 4">
    <name type="scientific">Tritrichomonas musculus</name>
    <dbReference type="NCBI Taxonomy" id="1915356"/>
    <lineage>
        <taxon>Eukaryota</taxon>
        <taxon>Metamonada</taxon>
        <taxon>Parabasalia</taxon>
        <taxon>Tritrichomonadida</taxon>
        <taxon>Tritrichomonadidae</taxon>
        <taxon>Tritrichomonas</taxon>
    </lineage>
</organism>
<dbReference type="Pfam" id="PF00149">
    <property type="entry name" value="Metallophos"/>
    <property type="match status" value="1"/>
</dbReference>
<dbReference type="PANTHER" id="PTHR31302">
    <property type="entry name" value="TRANSMEMBRANE PROTEIN WITH METALLOPHOSPHOESTERASE DOMAIN-RELATED"/>
    <property type="match status" value="1"/>
</dbReference>
<evidence type="ECO:0000256" key="1">
    <source>
        <dbReference type="SAM" id="Phobius"/>
    </source>
</evidence>
<dbReference type="SUPFAM" id="SSF56300">
    <property type="entry name" value="Metallo-dependent phosphatases"/>
    <property type="match status" value="1"/>
</dbReference>
<keyword evidence="1" id="KW-0812">Transmembrane</keyword>
<evidence type="ECO:0000313" key="4">
    <source>
        <dbReference type="Proteomes" id="UP001470230"/>
    </source>
</evidence>
<dbReference type="Gene3D" id="3.60.21.10">
    <property type="match status" value="1"/>
</dbReference>
<keyword evidence="1" id="KW-0472">Membrane</keyword>
<dbReference type="InterPro" id="IPR004843">
    <property type="entry name" value="Calcineurin-like_PHP"/>
</dbReference>
<keyword evidence="4" id="KW-1185">Reference proteome</keyword>
<protein>
    <recommendedName>
        <fullName evidence="2">Calcineurin-like phosphoesterase domain-containing protein</fullName>
    </recommendedName>
</protein>
<dbReference type="Proteomes" id="UP001470230">
    <property type="component" value="Unassembled WGS sequence"/>
</dbReference>
<feature type="transmembrane region" description="Helical" evidence="1">
    <location>
        <begin position="23"/>
        <end position="41"/>
    </location>
</feature>
<comment type="caution">
    <text evidence="3">The sequence shown here is derived from an EMBL/GenBank/DDBJ whole genome shotgun (WGS) entry which is preliminary data.</text>
</comment>
<reference evidence="3 4" key="1">
    <citation type="submission" date="2024-04" db="EMBL/GenBank/DDBJ databases">
        <title>Tritrichomonas musculus Genome.</title>
        <authorList>
            <person name="Alves-Ferreira E."/>
            <person name="Grigg M."/>
            <person name="Lorenzi H."/>
            <person name="Galac M."/>
        </authorList>
    </citation>
    <scope>NUCLEOTIDE SEQUENCE [LARGE SCALE GENOMIC DNA]</scope>
    <source>
        <strain evidence="3 4">EAF2021</strain>
    </source>
</reference>
<name>A0ABR2HGT9_9EUKA</name>
<dbReference type="InterPro" id="IPR051158">
    <property type="entry name" value="Metallophosphoesterase_sf"/>
</dbReference>
<sequence>MVYFGLISLIFKLLEKFGIYSQYKFYISLITTAVLLIYGFIQNQHFEIRHFEIKLEKPLPNPIKIVAISDVHLGYGKTQRKIQAYVDSINSQNPDLILIAGDLIDDNAQALRFHSIAETLQGLHAPLGIYAVSGNHEFLAGSKEADFFYEEARIRLLKNEVVTLQNGLQIAGLEDRSSKRKIGAKDLIEKVDKNKPVVLLDHQPFSLTKKAELGFDMQISGHTHRGQMVPLNLVTSMIFEFDHGYRKIGSCHTFVSSGLSLWGPQFRIGTQNEMLVVNLSGK</sequence>
<gene>
    <name evidence="3" type="ORF">M9Y10_019619</name>
</gene>